<sequence length="83" mass="9665">MTTSRWKVILTLFEEGDTNITKLSKKCSMRYDVLRSEIDFLEKKGIVEVISGESRAKVIRLNYSNPKVIILKDLIEEVKDIFE</sequence>
<proteinExistence type="predicted"/>
<dbReference type="AlphaFoldDB" id="A0A510DUW5"/>
<evidence type="ECO:0000313" key="4">
    <source>
        <dbReference type="Proteomes" id="UP000325030"/>
    </source>
</evidence>
<evidence type="ECO:0000313" key="3">
    <source>
        <dbReference type="Proteomes" id="UP000322983"/>
    </source>
</evidence>
<gene>
    <name evidence="1" type="ORF">IC006_1252</name>
    <name evidence="2" type="ORF">IC007_1227</name>
</gene>
<dbReference type="EMBL" id="AP018929">
    <property type="protein sequence ID" value="BBG23954.1"/>
    <property type="molecule type" value="Genomic_DNA"/>
</dbReference>
<reference evidence="1 3" key="2">
    <citation type="journal article" date="2020" name="Int. J. Syst. Evol. Microbiol.">
        <title>Sulfuracidifex tepidarius gen. nov., sp. nov. and transfer of Sulfolobus metallicus Huber and Stetter 1992 to the genus Sulfuracidifex as Sulfuracidifex metallicus comb. nov.</title>
        <authorList>
            <person name="Itoh T."/>
            <person name="Miura T."/>
            <person name="Sakai H.D."/>
            <person name="Kato S."/>
            <person name="Ohkuma M."/>
            <person name="Takashina T."/>
        </authorList>
    </citation>
    <scope>NUCLEOTIDE SEQUENCE [LARGE SCALE GENOMIC DNA]</scope>
    <source>
        <strain evidence="1 3">IC-006</strain>
        <strain evidence="2">IC-007</strain>
    </source>
</reference>
<dbReference type="Gene3D" id="1.10.10.10">
    <property type="entry name" value="Winged helix-like DNA-binding domain superfamily/Winged helix DNA-binding domain"/>
    <property type="match status" value="1"/>
</dbReference>
<name>A0A510DUW5_9CREN</name>
<dbReference type="GeneID" id="41717570"/>
<dbReference type="EMBL" id="AP018930">
    <property type="protein sequence ID" value="BBG26709.1"/>
    <property type="molecule type" value="Genomic_DNA"/>
</dbReference>
<evidence type="ECO:0008006" key="5">
    <source>
        <dbReference type="Google" id="ProtNLM"/>
    </source>
</evidence>
<protein>
    <recommendedName>
        <fullName evidence="5">HTH arsR-type domain-containing protein</fullName>
    </recommendedName>
</protein>
<accession>A0A510DUW5</accession>
<keyword evidence="3" id="KW-1185">Reference proteome</keyword>
<dbReference type="OrthoDB" id="35889at2157"/>
<dbReference type="RefSeq" id="WP_149528472.1">
    <property type="nucleotide sequence ID" value="NZ_AP018929.1"/>
</dbReference>
<organism evidence="1 3">
    <name type="scientific">Sulfuracidifex tepidarius</name>
    <dbReference type="NCBI Taxonomy" id="1294262"/>
    <lineage>
        <taxon>Archaea</taxon>
        <taxon>Thermoproteota</taxon>
        <taxon>Thermoprotei</taxon>
        <taxon>Sulfolobales</taxon>
        <taxon>Sulfolobaceae</taxon>
        <taxon>Sulfuracidifex</taxon>
    </lineage>
</organism>
<accession>A0A510E2J7</accession>
<dbReference type="InterPro" id="IPR036388">
    <property type="entry name" value="WH-like_DNA-bd_sf"/>
</dbReference>
<dbReference type="InterPro" id="IPR036390">
    <property type="entry name" value="WH_DNA-bd_sf"/>
</dbReference>
<evidence type="ECO:0000313" key="1">
    <source>
        <dbReference type="EMBL" id="BBG23954.1"/>
    </source>
</evidence>
<evidence type="ECO:0000313" key="2">
    <source>
        <dbReference type="EMBL" id="BBG26709.1"/>
    </source>
</evidence>
<dbReference type="KEGG" id="step:IC006_1252"/>
<dbReference type="SUPFAM" id="SSF46785">
    <property type="entry name" value="Winged helix' DNA-binding domain"/>
    <property type="match status" value="1"/>
</dbReference>
<dbReference type="STRING" id="1294262.GCA_001316085_01215"/>
<dbReference type="Proteomes" id="UP000322983">
    <property type="component" value="Chromosome"/>
</dbReference>
<reference evidence="4" key="1">
    <citation type="submission" date="2018-09" db="EMBL/GenBank/DDBJ databases">
        <title>Complete Genome Sequencing of Sulfolobus sp. JCM 16834.</title>
        <authorList>
            <person name="Kato S."/>
            <person name="Itoh T."/>
            <person name="Ohkuma M."/>
        </authorList>
    </citation>
    <scope>NUCLEOTIDE SEQUENCE [LARGE SCALE GENOMIC DNA]</scope>
    <source>
        <strain evidence="4">IC-007</strain>
    </source>
</reference>
<dbReference type="Proteomes" id="UP000325030">
    <property type="component" value="Chromosome"/>
</dbReference>